<accession>A0ABD3GW16</accession>
<keyword evidence="3" id="KW-1185">Reference proteome</keyword>
<reference evidence="2 3" key="1">
    <citation type="submission" date="2024-09" db="EMBL/GenBank/DDBJ databases">
        <title>Chromosome-scale assembly of Riccia sorocarpa.</title>
        <authorList>
            <person name="Paukszto L."/>
        </authorList>
    </citation>
    <scope>NUCLEOTIDE SEQUENCE [LARGE SCALE GENOMIC DNA]</scope>
    <source>
        <strain evidence="2">LP-2024</strain>
        <tissue evidence="2">Aerial parts of the thallus</tissue>
    </source>
</reference>
<dbReference type="AlphaFoldDB" id="A0ABD3GW16"/>
<name>A0ABD3GW16_9MARC</name>
<protein>
    <submittedName>
        <fullName evidence="2">Uncharacterized protein</fullName>
    </submittedName>
</protein>
<organism evidence="2 3">
    <name type="scientific">Riccia sorocarpa</name>
    <dbReference type="NCBI Taxonomy" id="122646"/>
    <lineage>
        <taxon>Eukaryota</taxon>
        <taxon>Viridiplantae</taxon>
        <taxon>Streptophyta</taxon>
        <taxon>Embryophyta</taxon>
        <taxon>Marchantiophyta</taxon>
        <taxon>Marchantiopsida</taxon>
        <taxon>Marchantiidae</taxon>
        <taxon>Marchantiales</taxon>
        <taxon>Ricciaceae</taxon>
        <taxon>Riccia</taxon>
    </lineage>
</organism>
<proteinExistence type="predicted"/>
<dbReference type="EMBL" id="JBJQOH010000006">
    <property type="protein sequence ID" value="KAL3682340.1"/>
    <property type="molecule type" value="Genomic_DNA"/>
</dbReference>
<comment type="caution">
    <text evidence="2">The sequence shown here is derived from an EMBL/GenBank/DDBJ whole genome shotgun (WGS) entry which is preliminary data.</text>
</comment>
<gene>
    <name evidence="2" type="ORF">R1sor_000362</name>
</gene>
<feature type="compositionally biased region" description="Polar residues" evidence="1">
    <location>
        <begin position="54"/>
        <end position="95"/>
    </location>
</feature>
<sequence>MTCLGYFFSLANCPQISYQARVEEDESNPQGDLSNPQAFEGGGSGLVPDFDWGASTTHIEQGASTMQNEQGASTAQNEQGASTAQNEQGASTAQPRSVEASEVASPVQTSDKNDNSEPIAGVLVTADNAADEVPLAVDEGRPEDNATASAEEANAQIPGNTSGEKPAIQPQPKSKKKGRGHPKV</sequence>
<evidence type="ECO:0000313" key="2">
    <source>
        <dbReference type="EMBL" id="KAL3682340.1"/>
    </source>
</evidence>
<feature type="region of interest" description="Disordered" evidence="1">
    <location>
        <begin position="21"/>
        <end position="184"/>
    </location>
</feature>
<dbReference type="Proteomes" id="UP001633002">
    <property type="component" value="Unassembled WGS sequence"/>
</dbReference>
<feature type="compositionally biased region" description="Polar residues" evidence="1">
    <location>
        <begin position="28"/>
        <end position="37"/>
    </location>
</feature>
<evidence type="ECO:0000256" key="1">
    <source>
        <dbReference type="SAM" id="MobiDB-lite"/>
    </source>
</evidence>
<feature type="compositionally biased region" description="Basic residues" evidence="1">
    <location>
        <begin position="173"/>
        <end position="184"/>
    </location>
</feature>
<evidence type="ECO:0000313" key="3">
    <source>
        <dbReference type="Proteomes" id="UP001633002"/>
    </source>
</evidence>